<dbReference type="GO" id="GO:0016740">
    <property type="term" value="F:transferase activity"/>
    <property type="evidence" value="ECO:0007669"/>
    <property type="project" value="InterPro"/>
</dbReference>
<protein>
    <submittedName>
        <fullName evidence="2">Adhesin</fullName>
    </submittedName>
</protein>
<dbReference type="InterPro" id="IPR047757">
    <property type="entry name" value="AfsA-like"/>
</dbReference>
<dbReference type="Proteomes" id="UP000317881">
    <property type="component" value="Unassembled WGS sequence"/>
</dbReference>
<organism evidence="2 3">
    <name type="scientific">Streptomyces spinoverrucosus</name>
    <dbReference type="NCBI Taxonomy" id="284043"/>
    <lineage>
        <taxon>Bacteria</taxon>
        <taxon>Bacillati</taxon>
        <taxon>Actinomycetota</taxon>
        <taxon>Actinomycetes</taxon>
        <taxon>Kitasatosporales</taxon>
        <taxon>Streptomycetaceae</taxon>
        <taxon>Streptomyces</taxon>
    </lineage>
</organism>
<gene>
    <name evidence="2" type="ORF">SSP24_63620</name>
</gene>
<feature type="domain" description="A-factor biosynthesis hotdog" evidence="1">
    <location>
        <begin position="27"/>
        <end position="158"/>
    </location>
</feature>
<evidence type="ECO:0000313" key="3">
    <source>
        <dbReference type="Proteomes" id="UP000317881"/>
    </source>
</evidence>
<dbReference type="OrthoDB" id="7838374at2"/>
<accession>A0A4Y3VPA9</accession>
<comment type="caution">
    <text evidence="2">The sequence shown here is derived from an EMBL/GenBank/DDBJ whole genome shotgun (WGS) entry which is preliminary data.</text>
</comment>
<keyword evidence="3" id="KW-1185">Reference proteome</keyword>
<dbReference type="RefSeq" id="WP_141313426.1">
    <property type="nucleotide sequence ID" value="NZ_BJND01000057.1"/>
</dbReference>
<sequence length="315" mass="34774">MSGALQHRTVENPAPTAPALAVLQRHVHKTNGAEVLLSSWRPRGSDSYSVTAHWPRRHSFYRPVHGLHDPLLLAESVRQAVPLLSHVAYGVPLGHRQAWEHLRFDLNSVALVATTAPAELELRIGCSDIVRRGARLAALTMAVDIALNGQRLGTARTRFNNQPPAVYQRLRGAYADLDRARERALPPGPAADPDLVARERPEDVVLSPTETPNRWQLRVDLTHPILFDHPVDHAPGMLLLEAARQAAHSMAARPSTVVAMDTEFIRYAEFDAPCWVWTDPLPSDAQGRRRVLVTLEQNGARIFSADVTLESAPGL</sequence>
<reference evidence="2 3" key="1">
    <citation type="submission" date="2019-06" db="EMBL/GenBank/DDBJ databases">
        <title>Whole genome shotgun sequence of Streptomyces spinoverrucosus NBRC 14228.</title>
        <authorList>
            <person name="Hosoyama A."/>
            <person name="Uohara A."/>
            <person name="Ohji S."/>
            <person name="Ichikawa N."/>
        </authorList>
    </citation>
    <scope>NUCLEOTIDE SEQUENCE [LARGE SCALE GENOMIC DNA]</scope>
    <source>
        <strain evidence="2 3">NBRC 14228</strain>
    </source>
</reference>
<name>A0A4Y3VPA9_9ACTN</name>
<evidence type="ECO:0000313" key="2">
    <source>
        <dbReference type="EMBL" id="GEC08707.1"/>
    </source>
</evidence>
<dbReference type="EMBL" id="BJND01000057">
    <property type="protein sequence ID" value="GEC08707.1"/>
    <property type="molecule type" value="Genomic_DNA"/>
</dbReference>
<dbReference type="Pfam" id="PF03756">
    <property type="entry name" value="AfsA"/>
    <property type="match status" value="2"/>
</dbReference>
<feature type="domain" description="A-factor biosynthesis hotdog" evidence="1">
    <location>
        <begin position="195"/>
        <end position="308"/>
    </location>
</feature>
<evidence type="ECO:0000259" key="1">
    <source>
        <dbReference type="Pfam" id="PF03756"/>
    </source>
</evidence>
<dbReference type="AlphaFoldDB" id="A0A4Y3VPA9"/>
<dbReference type="NCBIfam" id="NF041195">
    <property type="entry name" value="ScbA_BarX_GamBu"/>
    <property type="match status" value="1"/>
</dbReference>
<proteinExistence type="predicted"/>
<dbReference type="InterPro" id="IPR005509">
    <property type="entry name" value="AfsA_hotdog_dom"/>
</dbReference>